<gene>
    <name evidence="3" type="ORF">KSS94_12895</name>
</gene>
<name>A0ABX8NDP3_9PSED</name>
<dbReference type="PANTHER" id="PTHR38593">
    <property type="entry name" value="BLR2558 PROTEIN"/>
    <property type="match status" value="1"/>
</dbReference>
<dbReference type="RefSeq" id="WP_217843349.1">
    <property type="nucleotide sequence ID" value="NZ_CP077076.1"/>
</dbReference>
<evidence type="ECO:0000256" key="1">
    <source>
        <dbReference type="SAM" id="SignalP"/>
    </source>
</evidence>
<accession>A0ABX8NDP3</accession>
<organism evidence="3 4">
    <name type="scientific">Pseudomonas fakonensis</name>
    <dbReference type="NCBI Taxonomy" id="2842355"/>
    <lineage>
        <taxon>Bacteria</taxon>
        <taxon>Pseudomonadati</taxon>
        <taxon>Pseudomonadota</taxon>
        <taxon>Gammaproteobacteria</taxon>
        <taxon>Pseudomonadales</taxon>
        <taxon>Pseudomonadaceae</taxon>
        <taxon>Pseudomonas</taxon>
    </lineage>
</organism>
<dbReference type="InterPro" id="IPR025419">
    <property type="entry name" value="DUF4142"/>
</dbReference>
<dbReference type="EMBL" id="CP077076">
    <property type="protein sequence ID" value="QXH53955.1"/>
    <property type="molecule type" value="Genomic_DNA"/>
</dbReference>
<evidence type="ECO:0000313" key="4">
    <source>
        <dbReference type="Proteomes" id="UP001046350"/>
    </source>
</evidence>
<evidence type="ECO:0000259" key="2">
    <source>
        <dbReference type="Pfam" id="PF13628"/>
    </source>
</evidence>
<feature type="chain" id="PRO_5047349305" evidence="1">
    <location>
        <begin position="23"/>
        <end position="163"/>
    </location>
</feature>
<dbReference type="Pfam" id="PF13628">
    <property type="entry name" value="DUF4142"/>
    <property type="match status" value="1"/>
</dbReference>
<feature type="signal peptide" evidence="1">
    <location>
        <begin position="1"/>
        <end position="22"/>
    </location>
</feature>
<keyword evidence="4" id="KW-1185">Reference proteome</keyword>
<dbReference type="Proteomes" id="UP001046350">
    <property type="component" value="Chromosome"/>
</dbReference>
<evidence type="ECO:0000313" key="3">
    <source>
        <dbReference type="EMBL" id="QXH53955.1"/>
    </source>
</evidence>
<reference evidence="3" key="1">
    <citation type="journal article" date="2021" name="Microorganisms">
        <title>The Ever-Expanding Pseudomonas Genus: Description of 43 New Species and Partition of the Pseudomonas putida Group.</title>
        <authorList>
            <person name="Girard L."/>
            <person name="Lood C."/>
            <person name="Hofte M."/>
            <person name="Vandamme P."/>
            <person name="Rokni-Zadeh H."/>
            <person name="van Noort V."/>
            <person name="Lavigne R."/>
            <person name="De Mot R."/>
        </authorList>
    </citation>
    <scope>NUCLEOTIDE SEQUENCE</scope>
    <source>
        <strain evidence="3">COW40</strain>
    </source>
</reference>
<keyword evidence="1" id="KW-0732">Signal</keyword>
<dbReference type="PANTHER" id="PTHR38593:SF1">
    <property type="entry name" value="BLR2558 PROTEIN"/>
    <property type="match status" value="1"/>
</dbReference>
<protein>
    <submittedName>
        <fullName evidence="3">DUF4142 domain-containing protein</fullName>
    </submittedName>
</protein>
<feature type="domain" description="DUF4142" evidence="2">
    <location>
        <begin position="25"/>
        <end position="157"/>
    </location>
</feature>
<sequence>MSCKTLSLAVALALGSVPAAFAASDDFVDAAVEGGIAEVVAAKLALEKSQAADVRAFAELMVKEHTAVNQQLMALAKRLDIDIPNEAGLTDKARKMILEMRDESFDRAYLNNQVDAHQKAVELFKREGESSDKPELKAFANETLPNLEQHLNMAKQLQASHGK</sequence>
<proteinExistence type="predicted"/>